<keyword evidence="2 5" id="KW-0808">Transferase</keyword>
<dbReference type="InterPro" id="IPR046433">
    <property type="entry name" value="ActCoA_hydro"/>
</dbReference>
<dbReference type="Gene3D" id="3.40.1080.10">
    <property type="entry name" value="Glutaconate Coenzyme A-transferase"/>
    <property type="match status" value="1"/>
</dbReference>
<evidence type="ECO:0000259" key="4">
    <source>
        <dbReference type="Pfam" id="PF13336"/>
    </source>
</evidence>
<feature type="domain" description="Acetyl-CoA hydrolase/transferase C-terminal" evidence="4">
    <location>
        <begin position="266"/>
        <end position="417"/>
    </location>
</feature>
<name>A0A7C9FCF0_9BACT</name>
<accession>A0A7C9FCF0</accession>
<dbReference type="GO" id="GO:0008775">
    <property type="term" value="F:acetate CoA-transferase activity"/>
    <property type="evidence" value="ECO:0007669"/>
    <property type="project" value="InterPro"/>
</dbReference>
<dbReference type="InterPro" id="IPR026888">
    <property type="entry name" value="AcetylCoA_hyd_C"/>
</dbReference>
<dbReference type="InterPro" id="IPR037171">
    <property type="entry name" value="NagB/RpiA_transferase-like"/>
</dbReference>
<dbReference type="Pfam" id="PF02550">
    <property type="entry name" value="AcetylCoA_hydro"/>
    <property type="match status" value="1"/>
</dbReference>
<reference evidence="5 6" key="1">
    <citation type="submission" date="2019-10" db="EMBL/GenBank/DDBJ databases">
        <title>Draft Genome Sequence of Cytophagaceae sp. SJW1-29.</title>
        <authorList>
            <person name="Choi A."/>
        </authorList>
    </citation>
    <scope>NUCLEOTIDE SEQUENCE [LARGE SCALE GENOMIC DNA]</scope>
    <source>
        <strain evidence="5 6">SJW1-29</strain>
    </source>
</reference>
<evidence type="ECO:0000256" key="2">
    <source>
        <dbReference type="ARBA" id="ARBA00022679"/>
    </source>
</evidence>
<gene>
    <name evidence="5" type="ORF">GBK04_09555</name>
</gene>
<proteinExistence type="inferred from homology"/>
<evidence type="ECO:0000313" key="5">
    <source>
        <dbReference type="EMBL" id="MPR33607.1"/>
    </source>
</evidence>
<dbReference type="InterPro" id="IPR038460">
    <property type="entry name" value="AcetylCoA_hyd_C_sf"/>
</dbReference>
<organism evidence="5 6">
    <name type="scientific">Salmonirosea aquatica</name>
    <dbReference type="NCBI Taxonomy" id="2654236"/>
    <lineage>
        <taxon>Bacteria</taxon>
        <taxon>Pseudomonadati</taxon>
        <taxon>Bacteroidota</taxon>
        <taxon>Cytophagia</taxon>
        <taxon>Cytophagales</taxon>
        <taxon>Spirosomataceae</taxon>
        <taxon>Salmonirosea</taxon>
    </lineage>
</organism>
<sequence length="426" mass="46266">MTYPYISAQEAVKMIRSNDRVFVHGAAATPTLLLEALAERAAELRNVQTIHLHLEGPMPLANPGFEESFHPNALFIGANLRTAIAEGRASYMPIFLSEAPLLFRNNIWPLDVALVQVSPPDRHGFCSLGVSVDVARAAVDTARKTIALVNPHMPRTHGDGQIHISRFSALCFHETPLFTHDPQQPTETEMAIGRHVAGLVEDGATLQVGIGGIPNATLRYLTNHKDLGLHTEMFSDGIIDLVEKGVMTGIHKKKYRGKIVSSFAIGSQRLYDFMDDNPTVAMLEASYTNDTSVIRTNPKVTAINSAIEIDLTGQVCADSIGMRLYSGVGGQMDFIRGASLSQGGKPIIALPSVTSRGESKIVPTLKEGAGVVTTRAHVHYIATEYGVANLYGKTIKQRAQALIAIAHPSHQEMLERMAFERFGGRA</sequence>
<dbReference type="InterPro" id="IPR003702">
    <property type="entry name" value="ActCoA_hydro_N"/>
</dbReference>
<feature type="domain" description="Acetyl-CoA hydrolase/transferase N-terminal" evidence="3">
    <location>
        <begin position="6"/>
        <end position="170"/>
    </location>
</feature>
<dbReference type="SUPFAM" id="SSF100950">
    <property type="entry name" value="NagB/RpiA/CoA transferase-like"/>
    <property type="match status" value="2"/>
</dbReference>
<dbReference type="PANTHER" id="PTHR21432:SF20">
    <property type="entry name" value="ACETYL-COA HYDROLASE"/>
    <property type="match status" value="1"/>
</dbReference>
<dbReference type="Pfam" id="PF13336">
    <property type="entry name" value="AcetylCoA_hyd_C"/>
    <property type="match status" value="1"/>
</dbReference>
<dbReference type="AlphaFoldDB" id="A0A7C9FCF0"/>
<comment type="similarity">
    <text evidence="1">Belongs to the acetyl-CoA hydrolase/transferase family.</text>
</comment>
<keyword evidence="6" id="KW-1185">Reference proteome</keyword>
<protein>
    <submittedName>
        <fullName evidence="5">4-hydroxybutyrate CoA-transferase</fullName>
    </submittedName>
</protein>
<dbReference type="PANTHER" id="PTHR21432">
    <property type="entry name" value="ACETYL-COA HYDROLASE-RELATED"/>
    <property type="match status" value="1"/>
</dbReference>
<evidence type="ECO:0000313" key="6">
    <source>
        <dbReference type="Proteomes" id="UP000479293"/>
    </source>
</evidence>
<evidence type="ECO:0000259" key="3">
    <source>
        <dbReference type="Pfam" id="PF02550"/>
    </source>
</evidence>
<comment type="caution">
    <text evidence="5">The sequence shown here is derived from an EMBL/GenBank/DDBJ whole genome shotgun (WGS) entry which is preliminary data.</text>
</comment>
<dbReference type="Gene3D" id="3.40.1080.20">
    <property type="entry name" value="Acetyl-CoA hydrolase/transferase C-terminal domain"/>
    <property type="match status" value="1"/>
</dbReference>
<dbReference type="RefSeq" id="WP_152758997.1">
    <property type="nucleotide sequence ID" value="NZ_WHLY01000002.1"/>
</dbReference>
<dbReference type="Gene3D" id="3.30.750.70">
    <property type="entry name" value="4-hydroxybutyrate coenzyme like domains"/>
    <property type="match status" value="1"/>
</dbReference>
<evidence type="ECO:0000256" key="1">
    <source>
        <dbReference type="ARBA" id="ARBA00009632"/>
    </source>
</evidence>
<dbReference type="GO" id="GO:0006083">
    <property type="term" value="P:acetate metabolic process"/>
    <property type="evidence" value="ECO:0007669"/>
    <property type="project" value="InterPro"/>
</dbReference>
<dbReference type="Proteomes" id="UP000479293">
    <property type="component" value="Unassembled WGS sequence"/>
</dbReference>
<dbReference type="EMBL" id="WHLY01000002">
    <property type="protein sequence ID" value="MPR33607.1"/>
    <property type="molecule type" value="Genomic_DNA"/>
</dbReference>